<dbReference type="KEGG" id="dvm:DvMF_0191"/>
<dbReference type="HOGENOM" id="CLU_2616294_0_0_7"/>
<protein>
    <recommendedName>
        <fullName evidence="4">Acid shock protein</fullName>
    </recommendedName>
</protein>
<accession>B8DNU4</accession>
<feature type="region of interest" description="Disordered" evidence="1">
    <location>
        <begin position="27"/>
        <end position="78"/>
    </location>
</feature>
<evidence type="ECO:0000313" key="3">
    <source>
        <dbReference type="EMBL" id="ACL07151.1"/>
    </source>
</evidence>
<feature type="signal peptide" evidence="2">
    <location>
        <begin position="1"/>
        <end position="25"/>
    </location>
</feature>
<evidence type="ECO:0000256" key="1">
    <source>
        <dbReference type="SAM" id="MobiDB-lite"/>
    </source>
</evidence>
<feature type="compositionally biased region" description="Basic residues" evidence="1">
    <location>
        <begin position="40"/>
        <end position="54"/>
    </location>
</feature>
<keyword evidence="2" id="KW-0732">Signal</keyword>
<proteinExistence type="predicted"/>
<reference evidence="3" key="1">
    <citation type="submission" date="2008-10" db="EMBL/GenBank/DDBJ databases">
        <title>Complete sequence of Desulfovibrio vulgaris str. 'Miyazaki F'.</title>
        <authorList>
            <person name="Lucas S."/>
            <person name="Copeland A."/>
            <person name="Lapidus A."/>
            <person name="Glavina del Rio T."/>
            <person name="Dalin E."/>
            <person name="Tice H."/>
            <person name="Bruce D."/>
            <person name="Goodwin L."/>
            <person name="Pitluck S."/>
            <person name="Sims D."/>
            <person name="Brettin T."/>
            <person name="Detter J.C."/>
            <person name="Han C."/>
            <person name="Larimer F."/>
            <person name="Land M."/>
            <person name="Hauser L."/>
            <person name="Kyrpides N."/>
            <person name="Mikhailova N."/>
            <person name="Hazen T.C."/>
            <person name="Richardson P."/>
        </authorList>
    </citation>
    <scope>NUCLEOTIDE SEQUENCE</scope>
    <source>
        <strain evidence="3">Miyazaki F</strain>
    </source>
</reference>
<name>B8DNU4_NITV9</name>
<sequence>MKTLTKALLAALCVTFLALPAVGQAAPAKKPQTIEAQQVQKKKSTKKVAVKKKNTQQAAKKQTKVAKAPKKTNKYQNQ</sequence>
<feature type="chain" id="PRO_5002870764" description="Acid shock protein" evidence="2">
    <location>
        <begin position="26"/>
        <end position="78"/>
    </location>
</feature>
<dbReference type="EMBL" id="CP001197">
    <property type="protein sequence ID" value="ACL07151.1"/>
    <property type="molecule type" value="Genomic_DNA"/>
</dbReference>
<feature type="compositionally biased region" description="Basic residues" evidence="1">
    <location>
        <begin position="61"/>
        <end position="78"/>
    </location>
</feature>
<evidence type="ECO:0000256" key="2">
    <source>
        <dbReference type="SAM" id="SignalP"/>
    </source>
</evidence>
<dbReference type="AlphaFoldDB" id="B8DNU4"/>
<gene>
    <name evidence="3" type="ordered locus">DvMF_0191</name>
</gene>
<evidence type="ECO:0008006" key="4">
    <source>
        <dbReference type="Google" id="ProtNLM"/>
    </source>
</evidence>
<organism evidence="3">
    <name type="scientific">Nitratidesulfovibrio vulgaris (strain DSM 19637 / Miyazaki F)</name>
    <name type="common">Desulfovibrio vulgaris</name>
    <dbReference type="NCBI Taxonomy" id="883"/>
    <lineage>
        <taxon>Bacteria</taxon>
        <taxon>Pseudomonadati</taxon>
        <taxon>Thermodesulfobacteriota</taxon>
        <taxon>Desulfovibrionia</taxon>
        <taxon>Desulfovibrionales</taxon>
        <taxon>Desulfovibrionaceae</taxon>
        <taxon>Nitratidesulfovibrio</taxon>
    </lineage>
</organism>